<feature type="compositionally biased region" description="Low complexity" evidence="1">
    <location>
        <begin position="1"/>
        <end position="19"/>
    </location>
</feature>
<dbReference type="AlphaFoldDB" id="A0AAN6JH59"/>
<sequence>MPPKKAAAASAKKSAAAPSQHASYSAPLCIALRGVSHRIEQMLMAVMCRHDQGGYHQRESTISGANNLTSLVAICDHNKRVILPAEHHSNLSTM</sequence>
<evidence type="ECO:0000256" key="1">
    <source>
        <dbReference type="SAM" id="MobiDB-lite"/>
    </source>
</evidence>
<evidence type="ECO:0000313" key="2">
    <source>
        <dbReference type="EMBL" id="KAK0324262.1"/>
    </source>
</evidence>
<proteinExistence type="predicted"/>
<dbReference type="EMBL" id="JASUXU010000010">
    <property type="protein sequence ID" value="KAK0324262.1"/>
    <property type="molecule type" value="Genomic_DNA"/>
</dbReference>
<accession>A0AAN6JH59</accession>
<comment type="caution">
    <text evidence="2">The sequence shown here is derived from an EMBL/GenBank/DDBJ whole genome shotgun (WGS) entry which is preliminary data.</text>
</comment>
<reference evidence="2" key="1">
    <citation type="submission" date="2021-12" db="EMBL/GenBank/DDBJ databases">
        <title>Black yeast isolated from Biological Soil Crust.</title>
        <authorList>
            <person name="Kurbessoian T."/>
        </authorList>
    </citation>
    <scope>NUCLEOTIDE SEQUENCE</scope>
    <source>
        <strain evidence="2">CCFEE 5208</strain>
    </source>
</reference>
<feature type="region of interest" description="Disordered" evidence="1">
    <location>
        <begin position="1"/>
        <end position="22"/>
    </location>
</feature>
<dbReference type="Proteomes" id="UP001168146">
    <property type="component" value="Unassembled WGS sequence"/>
</dbReference>
<organism evidence="2 3">
    <name type="scientific">Friedmanniomyces endolithicus</name>
    <dbReference type="NCBI Taxonomy" id="329885"/>
    <lineage>
        <taxon>Eukaryota</taxon>
        <taxon>Fungi</taxon>
        <taxon>Dikarya</taxon>
        <taxon>Ascomycota</taxon>
        <taxon>Pezizomycotina</taxon>
        <taxon>Dothideomycetes</taxon>
        <taxon>Dothideomycetidae</taxon>
        <taxon>Mycosphaerellales</taxon>
        <taxon>Teratosphaeriaceae</taxon>
        <taxon>Friedmanniomyces</taxon>
    </lineage>
</organism>
<protein>
    <submittedName>
        <fullName evidence="2">Uncharacterized protein</fullName>
    </submittedName>
</protein>
<gene>
    <name evidence="2" type="ORF">LTR82_004700</name>
</gene>
<name>A0AAN6JH59_9PEZI</name>
<evidence type="ECO:0000313" key="3">
    <source>
        <dbReference type="Proteomes" id="UP001168146"/>
    </source>
</evidence>